<name>A0A1I4YRU7_9MICO</name>
<dbReference type="Gene3D" id="3.90.226.10">
    <property type="entry name" value="2-enoyl-CoA Hydratase, Chain A, domain 1"/>
    <property type="match status" value="1"/>
</dbReference>
<evidence type="ECO:0000256" key="2">
    <source>
        <dbReference type="ARBA" id="ARBA00011915"/>
    </source>
</evidence>
<keyword evidence="6" id="KW-1185">Reference proteome</keyword>
<reference evidence="6" key="1">
    <citation type="submission" date="2016-10" db="EMBL/GenBank/DDBJ databases">
        <authorList>
            <person name="Varghese N."/>
            <person name="Submissions S."/>
        </authorList>
    </citation>
    <scope>NUCLEOTIDE SEQUENCE [LARGE SCALE GENOMIC DNA]</scope>
    <source>
        <strain evidence="6">CGMCC 1.11101</strain>
    </source>
</reference>
<evidence type="ECO:0000259" key="4">
    <source>
        <dbReference type="Pfam" id="PF16113"/>
    </source>
</evidence>
<keyword evidence="3" id="KW-0378">Hydrolase</keyword>
<dbReference type="SUPFAM" id="SSF52096">
    <property type="entry name" value="ClpP/crotonase"/>
    <property type="match status" value="1"/>
</dbReference>
<dbReference type="PANTHER" id="PTHR43176">
    <property type="entry name" value="3-HYDROXYISOBUTYRYL-COA HYDROLASE-RELATED"/>
    <property type="match status" value="1"/>
</dbReference>
<dbReference type="CDD" id="cd06558">
    <property type="entry name" value="crotonase-like"/>
    <property type="match status" value="1"/>
</dbReference>
<dbReference type="STRING" id="995034.SAMN05216219_0472"/>
<comment type="catalytic activity">
    <reaction evidence="1">
        <text>3-hydroxy-2-methylpropanoyl-CoA + H2O = 3-hydroxy-2-methylpropanoate + CoA + H(+)</text>
        <dbReference type="Rhea" id="RHEA:20888"/>
        <dbReference type="ChEBI" id="CHEBI:11805"/>
        <dbReference type="ChEBI" id="CHEBI:15377"/>
        <dbReference type="ChEBI" id="CHEBI:15378"/>
        <dbReference type="ChEBI" id="CHEBI:57287"/>
        <dbReference type="ChEBI" id="CHEBI:57340"/>
        <dbReference type="EC" id="3.1.2.4"/>
    </reaction>
</comment>
<evidence type="ECO:0000313" key="6">
    <source>
        <dbReference type="Proteomes" id="UP000198867"/>
    </source>
</evidence>
<gene>
    <name evidence="5" type="ORF">SAMN05216219_0472</name>
</gene>
<proteinExistence type="predicted"/>
<evidence type="ECO:0000313" key="5">
    <source>
        <dbReference type="EMBL" id="SFN40755.1"/>
    </source>
</evidence>
<dbReference type="GO" id="GO:0005829">
    <property type="term" value="C:cytosol"/>
    <property type="evidence" value="ECO:0007669"/>
    <property type="project" value="TreeGrafter"/>
</dbReference>
<dbReference type="EC" id="3.1.2.4" evidence="2"/>
<accession>A0A1I4YRU7</accession>
<dbReference type="PANTHER" id="PTHR43176:SF3">
    <property type="entry name" value="3-HYDROXYISOBUTYRYL-COA HYDROLASE, MITOCHONDRIAL"/>
    <property type="match status" value="1"/>
</dbReference>
<dbReference type="InterPro" id="IPR032259">
    <property type="entry name" value="HIBYL-CoA-H"/>
</dbReference>
<organism evidence="5 6">
    <name type="scientific">Mycetocola miduiensis</name>
    <dbReference type="NCBI Taxonomy" id="995034"/>
    <lineage>
        <taxon>Bacteria</taxon>
        <taxon>Bacillati</taxon>
        <taxon>Actinomycetota</taxon>
        <taxon>Actinomycetes</taxon>
        <taxon>Micrococcales</taxon>
        <taxon>Microbacteriaceae</taxon>
        <taxon>Mycetocola</taxon>
    </lineage>
</organism>
<dbReference type="GO" id="GO:0006574">
    <property type="term" value="P:L-valine catabolic process"/>
    <property type="evidence" value="ECO:0007669"/>
    <property type="project" value="TreeGrafter"/>
</dbReference>
<dbReference type="Pfam" id="PF16113">
    <property type="entry name" value="ECH_2"/>
    <property type="match status" value="1"/>
</dbReference>
<dbReference type="AlphaFoldDB" id="A0A1I4YRU7"/>
<feature type="domain" description="Enoyl-CoA hydratase/isomerase" evidence="4">
    <location>
        <begin position="17"/>
        <end position="336"/>
    </location>
</feature>
<dbReference type="InterPro" id="IPR045004">
    <property type="entry name" value="ECH_dom"/>
</dbReference>
<evidence type="ECO:0000256" key="3">
    <source>
        <dbReference type="ARBA" id="ARBA00022801"/>
    </source>
</evidence>
<dbReference type="InterPro" id="IPR029045">
    <property type="entry name" value="ClpP/crotonase-like_dom_sf"/>
</dbReference>
<protein>
    <recommendedName>
        <fullName evidence="2">3-hydroxyisobutyryl-CoA hydrolase</fullName>
        <ecNumber evidence="2">3.1.2.4</ecNumber>
    </recommendedName>
</protein>
<dbReference type="RefSeq" id="WP_090708436.1">
    <property type="nucleotide sequence ID" value="NZ_FOVM01000001.1"/>
</dbReference>
<dbReference type="EMBL" id="FOVM01000001">
    <property type="protein sequence ID" value="SFN40755.1"/>
    <property type="molecule type" value="Genomic_DNA"/>
</dbReference>
<evidence type="ECO:0000256" key="1">
    <source>
        <dbReference type="ARBA" id="ARBA00001709"/>
    </source>
</evidence>
<dbReference type="OrthoDB" id="9790967at2"/>
<dbReference type="GO" id="GO:0003860">
    <property type="term" value="F:3-hydroxyisobutyryl-CoA hydrolase activity"/>
    <property type="evidence" value="ECO:0007669"/>
    <property type="project" value="UniProtKB-EC"/>
</dbReference>
<sequence>MERAGEDELLTSVADGVGRLTLNRPEALNAITHGMVLGIRDALDRWRDDPEVSLVLLDGIGDRGLSAGGDIRALHANALAGRNDLTRRFWYDEYELCALIDEYPKPFISIMDGITMGGGVGASAHASIRIVTERSRVAMPETRIGFNPDVGATYLLARAPGELGTYLALNAATMTASDALACGFADYYVPSDRLPHLYQALGERADPGSPAEIILLFDETPPPSELLARRDWIDRCYSADSVADILERLGSESDRDAGQAANDLTRLSPLGLTVSLAALRSARQLDTLRASLEQEYRVSSWLADQPDWIEGIRAQVIDKDRKPRWMPSTLATVPANVSNVALNHQPPRH</sequence>
<dbReference type="NCBIfam" id="NF004127">
    <property type="entry name" value="PRK05617.1"/>
    <property type="match status" value="1"/>
</dbReference>
<dbReference type="Proteomes" id="UP000198867">
    <property type="component" value="Unassembled WGS sequence"/>
</dbReference>